<evidence type="ECO:0000256" key="6">
    <source>
        <dbReference type="SAM" id="SignalP"/>
    </source>
</evidence>
<evidence type="ECO:0000256" key="4">
    <source>
        <dbReference type="ARBA" id="ARBA00022837"/>
    </source>
</evidence>
<dbReference type="InterPro" id="IPR044060">
    <property type="entry name" value="Bacterial_rp_domain"/>
</dbReference>
<dbReference type="AlphaFoldDB" id="A0A6C2US07"/>
<sequence>MKKFIALFTLAATCNLAQATTFDLAADYSTTNGNPNGTWTYGWFHNALPGGSSLEELTVSGDAWDDGGGHAVWKNETGSAIGLVAPGQVALDSGLDEPAVLRWTAPVEIGLSTIQIEGVMPVPVTGIEIRRGAGVFHSFTNTSAFNVEMMVEPGDEIDIVAIGGGTIPLDLTITTLNEHLMLTTIDDFNHTLTAASWTTVPEWDGCSILSGTFVAGDSQLTWAKGMYHDLPFSITTNTSHISIRSFEALGNKAYGGSGDFGSFGIRLCADSISTGNTSVAQYYVRAYYPEGFFAKTYFRNEGGSTVVSDDAPALGTSNDDPASLQEYRADMDFSYEDAEGTFGLFSLFTRADSDSKWRPVDGLFQLEMNIVDPTVITKLCVTSDWNAFGGGFRPQHDDIRICSGENKNLGTGTNLLINGSIDQKQLGWRNDDANHRELYTSGNVIALGTAEVTTGRVSQVVGLLDQGLTVQDIDAGLYRAAFGGWLYPDGGGAEDAFCGPYDGRVGIDFLDSTNGVIGNANTADFIKGSYSVWKELMATNAIPAQTRSIRYNYYTQGGLLNNAYLSVLGIPQEDVAFTVASIHGSPVPAVGTESNSWSTVVNCSVADVVSGATQYECIGWTGTGSAPTSGTSNSVEVTLTEDSSITWNWQTNYYLDVTVGTGGSLSHEDGFYLVGSEQTIVATPAAGYLFMYWGGDASGTNASTTVTMSSPRSISATFSDDADGDGLTNTQEASLGTNPRKSDTDNDGFDDKTEVEYGLSPTTDSSGLIAYIQDNDETFGLYSSNVVLDVAMGEMLLDVTGTEATLNLQLEASEDLQSWTNAGPAKVWSWTVDGEKKFFRVKSTK</sequence>
<reference evidence="8 9" key="1">
    <citation type="submission" date="2019-04" db="EMBL/GenBank/DDBJ databases">
        <authorList>
            <person name="Van Vliet M D."/>
        </authorList>
    </citation>
    <scope>NUCLEOTIDE SEQUENCE [LARGE SCALE GENOMIC DNA]</scope>
    <source>
        <strain evidence="8 9">F21</strain>
    </source>
</reference>
<dbReference type="RefSeq" id="WP_136063450.1">
    <property type="nucleotide sequence ID" value="NZ_CAAHFH010000002.1"/>
</dbReference>
<dbReference type="EMBL" id="CAAHFH010000002">
    <property type="protein sequence ID" value="VGO22031.1"/>
    <property type="molecule type" value="Genomic_DNA"/>
</dbReference>
<evidence type="ECO:0000259" key="7">
    <source>
        <dbReference type="Pfam" id="PF18998"/>
    </source>
</evidence>
<evidence type="ECO:0000256" key="1">
    <source>
        <dbReference type="ARBA" id="ARBA00004613"/>
    </source>
</evidence>
<feature type="region of interest" description="Disordered" evidence="5">
    <location>
        <begin position="717"/>
        <end position="759"/>
    </location>
</feature>
<comment type="subcellular location">
    <subcellularLocation>
        <location evidence="1">Secreted</location>
    </subcellularLocation>
</comment>
<protein>
    <recommendedName>
        <fullName evidence="7">Bacterial repeat domain-containing protein</fullName>
    </recommendedName>
</protein>
<name>A0A6C2US07_9BACT</name>
<dbReference type="InterPro" id="IPR059100">
    <property type="entry name" value="TSP3_bac"/>
</dbReference>
<organism evidence="8 9">
    <name type="scientific">Pontiella sulfatireligans</name>
    <dbReference type="NCBI Taxonomy" id="2750658"/>
    <lineage>
        <taxon>Bacteria</taxon>
        <taxon>Pseudomonadati</taxon>
        <taxon>Kiritimatiellota</taxon>
        <taxon>Kiritimatiellia</taxon>
        <taxon>Kiritimatiellales</taxon>
        <taxon>Pontiellaceae</taxon>
        <taxon>Pontiella</taxon>
    </lineage>
</organism>
<dbReference type="Pfam" id="PF18884">
    <property type="entry name" value="TSP3_bac"/>
    <property type="match status" value="2"/>
</dbReference>
<keyword evidence="3 6" id="KW-0732">Signal</keyword>
<evidence type="ECO:0000256" key="3">
    <source>
        <dbReference type="ARBA" id="ARBA00022729"/>
    </source>
</evidence>
<evidence type="ECO:0000313" key="8">
    <source>
        <dbReference type="EMBL" id="VGO22031.1"/>
    </source>
</evidence>
<evidence type="ECO:0000256" key="5">
    <source>
        <dbReference type="SAM" id="MobiDB-lite"/>
    </source>
</evidence>
<dbReference type="Pfam" id="PF18998">
    <property type="entry name" value="Flg_new_2"/>
    <property type="match status" value="1"/>
</dbReference>
<feature type="compositionally biased region" description="Basic and acidic residues" evidence="5">
    <location>
        <begin position="740"/>
        <end position="755"/>
    </location>
</feature>
<accession>A0A6C2US07</accession>
<feature type="compositionally biased region" description="Polar residues" evidence="5">
    <location>
        <begin position="727"/>
        <end position="739"/>
    </location>
</feature>
<feature type="chain" id="PRO_5025626808" description="Bacterial repeat domain-containing protein" evidence="6">
    <location>
        <begin position="20"/>
        <end position="845"/>
    </location>
</feature>
<keyword evidence="4" id="KW-0106">Calcium</keyword>
<keyword evidence="9" id="KW-1185">Reference proteome</keyword>
<proteinExistence type="predicted"/>
<evidence type="ECO:0000256" key="2">
    <source>
        <dbReference type="ARBA" id="ARBA00022525"/>
    </source>
</evidence>
<keyword evidence="2" id="KW-0964">Secreted</keyword>
<feature type="domain" description="Bacterial repeat" evidence="7">
    <location>
        <begin position="654"/>
        <end position="720"/>
    </location>
</feature>
<dbReference type="Proteomes" id="UP000346198">
    <property type="component" value="Unassembled WGS sequence"/>
</dbReference>
<gene>
    <name evidence="8" type="ORF">SCARR_04112</name>
</gene>
<feature type="signal peptide" evidence="6">
    <location>
        <begin position="1"/>
        <end position="19"/>
    </location>
</feature>
<evidence type="ECO:0000313" key="9">
    <source>
        <dbReference type="Proteomes" id="UP000346198"/>
    </source>
</evidence>